<reference evidence="2" key="1">
    <citation type="submission" date="2021-10" db="EMBL/GenBank/DDBJ databases">
        <title>Gramella sp. ASW11-100T, isolated from marine sediment.</title>
        <authorList>
            <person name="Xia C."/>
        </authorList>
    </citation>
    <scope>NUCLEOTIDE SEQUENCE</scope>
    <source>
        <strain evidence="2">ASW11-100</strain>
    </source>
</reference>
<dbReference type="GO" id="GO:0005975">
    <property type="term" value="P:carbohydrate metabolic process"/>
    <property type="evidence" value="ECO:0007669"/>
    <property type="project" value="InterPro"/>
</dbReference>
<dbReference type="AlphaFoldDB" id="A0A9X1LHV6"/>
<dbReference type="SUPFAM" id="SSF88713">
    <property type="entry name" value="Glycoside hydrolase/deacetylase"/>
    <property type="match status" value="1"/>
</dbReference>
<evidence type="ECO:0000313" key="2">
    <source>
        <dbReference type="EMBL" id="MCB7480609.1"/>
    </source>
</evidence>
<sequence>MSKDTGGLVISLDFELLWGVFDKVNLEDKRAYFSNTREIIAEILKQFERNDIKATWATVGMLFNSDWDEWNSNIPEEIPTYSNKKLCAYNFGNSIQNKDTENLCFAPELIREIISTKDQEMATHTYSHYYCLENGQTISQFGEDLKKAKELSSKFDVNLKSLVFPRNQFNPDYLKVCTEFGLENIRTNPDNWYWKNTEKNNLIQKVFRTGDAYLGIHDKSYKSAILQSHSDGYNLQKASRFLRPHGSNMNLNKLRMKRILSEMEKAAIGGEIYHLWWHPHNFGENSIKNIEDLEIILNHFKFLKNRHGFNSFSMDDQCTELS</sequence>
<proteinExistence type="predicted"/>
<dbReference type="EMBL" id="JAJBZG010000002">
    <property type="protein sequence ID" value="MCB7480609.1"/>
    <property type="molecule type" value="Genomic_DNA"/>
</dbReference>
<keyword evidence="3" id="KW-1185">Reference proteome</keyword>
<dbReference type="Proteomes" id="UP001139414">
    <property type="component" value="Unassembled WGS sequence"/>
</dbReference>
<comment type="caution">
    <text evidence="2">The sequence shown here is derived from an EMBL/GenBank/DDBJ whole genome shotgun (WGS) entry which is preliminary data.</text>
</comment>
<dbReference type="GO" id="GO:0016810">
    <property type="term" value="F:hydrolase activity, acting on carbon-nitrogen (but not peptide) bonds"/>
    <property type="evidence" value="ECO:0007669"/>
    <property type="project" value="InterPro"/>
</dbReference>
<accession>A0A9X1LHV6</accession>
<dbReference type="CDD" id="cd10929">
    <property type="entry name" value="CE4_u5"/>
    <property type="match status" value="1"/>
</dbReference>
<protein>
    <submittedName>
        <fullName evidence="2">Polysaccharide deacetylase family protein</fullName>
    </submittedName>
</protein>
<evidence type="ECO:0000259" key="1">
    <source>
        <dbReference type="Pfam" id="PF01522"/>
    </source>
</evidence>
<gene>
    <name evidence="2" type="ORF">LGQ90_04960</name>
</gene>
<dbReference type="Pfam" id="PF01522">
    <property type="entry name" value="Polysacc_deac_1"/>
    <property type="match status" value="1"/>
</dbReference>
<dbReference type="Gene3D" id="3.20.20.370">
    <property type="entry name" value="Glycoside hydrolase/deacetylase"/>
    <property type="match status" value="1"/>
</dbReference>
<dbReference type="InterPro" id="IPR011330">
    <property type="entry name" value="Glyco_hydro/deAcase_b/a-brl"/>
</dbReference>
<dbReference type="InterPro" id="IPR002509">
    <property type="entry name" value="NODB_dom"/>
</dbReference>
<name>A0A9X1LHV6_9FLAO</name>
<evidence type="ECO:0000313" key="3">
    <source>
        <dbReference type="Proteomes" id="UP001139414"/>
    </source>
</evidence>
<dbReference type="RefSeq" id="WP_229338782.1">
    <property type="nucleotide sequence ID" value="NZ_JAJBZG010000002.1"/>
</dbReference>
<feature type="domain" description="NodB homology" evidence="1">
    <location>
        <begin position="37"/>
        <end position="184"/>
    </location>
</feature>
<organism evidence="2 3">
    <name type="scientific">Christiangramia sediminis</name>
    <dbReference type="NCBI Taxonomy" id="2881336"/>
    <lineage>
        <taxon>Bacteria</taxon>
        <taxon>Pseudomonadati</taxon>
        <taxon>Bacteroidota</taxon>
        <taxon>Flavobacteriia</taxon>
        <taxon>Flavobacteriales</taxon>
        <taxon>Flavobacteriaceae</taxon>
        <taxon>Christiangramia</taxon>
    </lineage>
</organism>